<sequence>MSNTLPKNFGGFRQPDESVQRQKSPGKWNETDLDVSYERKPHHNYDKTEWLRPSVPNSSWRESNLDGPPPAPSPKKDHRSSSYQFPQNSLPRNARVSVPPEVSSPVHSPYHVQPIISRISIPPTTPPSRQHKPIPLSVIMRLQNPHWGGEGHMPLYQPAIPMPREFFDQPVFQPLQLPPELRQASDIQ</sequence>
<keyword evidence="2" id="KW-1185">Reference proteome</keyword>
<proteinExistence type="predicted"/>
<reference evidence="1" key="1">
    <citation type="submission" date="2018-11" db="EMBL/GenBank/DDBJ databases">
        <title>The sequence and de novo assembly of Larimichthys crocea genome using PacBio and Hi-C technologies.</title>
        <authorList>
            <person name="Xu P."/>
            <person name="Chen B."/>
            <person name="Zhou Z."/>
            <person name="Ke Q."/>
            <person name="Wu Y."/>
            <person name="Bai H."/>
            <person name="Pu F."/>
        </authorList>
    </citation>
    <scope>NUCLEOTIDE SEQUENCE</scope>
    <source>
        <tissue evidence="1">Muscle</tissue>
    </source>
</reference>
<dbReference type="Proteomes" id="UP000793456">
    <property type="component" value="Chromosome XVIII"/>
</dbReference>
<protein>
    <submittedName>
        <fullName evidence="1">Uncharacterized protein</fullName>
    </submittedName>
</protein>
<name>A0ACD3QJA5_LARCR</name>
<dbReference type="EMBL" id="CM011691">
    <property type="protein sequence ID" value="TMS07341.1"/>
    <property type="molecule type" value="Genomic_DNA"/>
</dbReference>
<evidence type="ECO:0000313" key="1">
    <source>
        <dbReference type="EMBL" id="TMS07341.1"/>
    </source>
</evidence>
<accession>A0ACD3QJA5</accession>
<evidence type="ECO:0000313" key="2">
    <source>
        <dbReference type="Proteomes" id="UP000793456"/>
    </source>
</evidence>
<gene>
    <name evidence="1" type="ORF">E3U43_011434</name>
</gene>
<organism evidence="1 2">
    <name type="scientific">Larimichthys crocea</name>
    <name type="common">Large yellow croaker</name>
    <name type="synonym">Pseudosciaena crocea</name>
    <dbReference type="NCBI Taxonomy" id="215358"/>
    <lineage>
        <taxon>Eukaryota</taxon>
        <taxon>Metazoa</taxon>
        <taxon>Chordata</taxon>
        <taxon>Craniata</taxon>
        <taxon>Vertebrata</taxon>
        <taxon>Euteleostomi</taxon>
        <taxon>Actinopterygii</taxon>
        <taxon>Neopterygii</taxon>
        <taxon>Teleostei</taxon>
        <taxon>Neoteleostei</taxon>
        <taxon>Acanthomorphata</taxon>
        <taxon>Eupercaria</taxon>
        <taxon>Sciaenidae</taxon>
        <taxon>Larimichthys</taxon>
    </lineage>
</organism>
<comment type="caution">
    <text evidence="1">The sequence shown here is derived from an EMBL/GenBank/DDBJ whole genome shotgun (WGS) entry which is preliminary data.</text>
</comment>